<keyword evidence="2" id="KW-1185">Reference proteome</keyword>
<accession>A0A0J1BME0</accession>
<gene>
    <name evidence="1" type="ORF">RISK_000203</name>
</gene>
<organism evidence="1 2">
    <name type="scientific">Rhodopirellula islandica</name>
    <dbReference type="NCBI Taxonomy" id="595434"/>
    <lineage>
        <taxon>Bacteria</taxon>
        <taxon>Pseudomonadati</taxon>
        <taxon>Planctomycetota</taxon>
        <taxon>Planctomycetia</taxon>
        <taxon>Pirellulales</taxon>
        <taxon>Pirellulaceae</taxon>
        <taxon>Rhodopirellula</taxon>
    </lineage>
</organism>
<protein>
    <submittedName>
        <fullName evidence="1">Uncharacterized protein</fullName>
    </submittedName>
</protein>
<sequence>MKDAKIAGPSRDSRAVPSSAPWDACVRTAEAISETVFGHFC</sequence>
<name>A0A0J1BME0_RHOIS</name>
<dbReference type="EMBL" id="LECT01000003">
    <property type="protein sequence ID" value="KLU07686.1"/>
    <property type="molecule type" value="Genomic_DNA"/>
</dbReference>
<reference evidence="1" key="1">
    <citation type="submission" date="2015-05" db="EMBL/GenBank/DDBJ databases">
        <title>Permanent draft genome of Rhodopirellula islandicus K833.</title>
        <authorList>
            <person name="Kizina J."/>
            <person name="Richter M."/>
            <person name="Glockner F.O."/>
            <person name="Harder J."/>
        </authorList>
    </citation>
    <scope>NUCLEOTIDE SEQUENCE [LARGE SCALE GENOMIC DNA]</scope>
    <source>
        <strain evidence="1">K833</strain>
    </source>
</reference>
<evidence type="ECO:0000313" key="2">
    <source>
        <dbReference type="Proteomes" id="UP000036367"/>
    </source>
</evidence>
<evidence type="ECO:0000313" key="1">
    <source>
        <dbReference type="EMBL" id="KLU07686.1"/>
    </source>
</evidence>
<dbReference type="Proteomes" id="UP000036367">
    <property type="component" value="Unassembled WGS sequence"/>
</dbReference>
<dbReference type="STRING" id="595434.RISK_000203"/>
<dbReference type="AlphaFoldDB" id="A0A0J1BME0"/>
<comment type="caution">
    <text evidence="1">The sequence shown here is derived from an EMBL/GenBank/DDBJ whole genome shotgun (WGS) entry which is preliminary data.</text>
</comment>
<proteinExistence type="predicted"/>